<evidence type="ECO:0000313" key="2">
    <source>
        <dbReference type="Proteomes" id="UP000807306"/>
    </source>
</evidence>
<gene>
    <name evidence="1" type="ORF">CPB83DRAFT_903551</name>
</gene>
<organism evidence="1 2">
    <name type="scientific">Crepidotus variabilis</name>
    <dbReference type="NCBI Taxonomy" id="179855"/>
    <lineage>
        <taxon>Eukaryota</taxon>
        <taxon>Fungi</taxon>
        <taxon>Dikarya</taxon>
        <taxon>Basidiomycota</taxon>
        <taxon>Agaricomycotina</taxon>
        <taxon>Agaricomycetes</taxon>
        <taxon>Agaricomycetidae</taxon>
        <taxon>Agaricales</taxon>
        <taxon>Agaricineae</taxon>
        <taxon>Crepidotaceae</taxon>
        <taxon>Crepidotus</taxon>
    </lineage>
</organism>
<sequence length="221" mass="24888">MRYLVYCKFAGVDADTSRLGGAPTPVHATALYNLESDHFFHEFWDLFTFPNSRILQFHNATGKAGWSRFHDFLTRSACQLLDLQFTEKYADEEEVVETLKLTPHLETLSVEGTAVTKQLFSLMDTSASSTGNPRMPSEFLSRLKSLHFGPVVPDERVLLVLLANIMRSRPNARLKTLTLKLLGTWGASNVGKSTNSRSVPAQHFRLIRVQNFLSVASNERI</sequence>
<proteinExistence type="predicted"/>
<keyword evidence="2" id="KW-1185">Reference proteome</keyword>
<dbReference type="AlphaFoldDB" id="A0A9P6EPG8"/>
<name>A0A9P6EPG8_9AGAR</name>
<dbReference type="EMBL" id="MU157831">
    <property type="protein sequence ID" value="KAF9532528.1"/>
    <property type="molecule type" value="Genomic_DNA"/>
</dbReference>
<dbReference type="Proteomes" id="UP000807306">
    <property type="component" value="Unassembled WGS sequence"/>
</dbReference>
<accession>A0A9P6EPG8</accession>
<reference evidence="1" key="1">
    <citation type="submission" date="2020-11" db="EMBL/GenBank/DDBJ databases">
        <authorList>
            <consortium name="DOE Joint Genome Institute"/>
            <person name="Ahrendt S."/>
            <person name="Riley R."/>
            <person name="Andreopoulos W."/>
            <person name="Labutti K."/>
            <person name="Pangilinan J."/>
            <person name="Ruiz-Duenas F.J."/>
            <person name="Barrasa J.M."/>
            <person name="Sanchez-Garcia M."/>
            <person name="Camarero S."/>
            <person name="Miyauchi S."/>
            <person name="Serrano A."/>
            <person name="Linde D."/>
            <person name="Babiker R."/>
            <person name="Drula E."/>
            <person name="Ayuso-Fernandez I."/>
            <person name="Pacheco R."/>
            <person name="Padilla G."/>
            <person name="Ferreira P."/>
            <person name="Barriuso J."/>
            <person name="Kellner H."/>
            <person name="Castanera R."/>
            <person name="Alfaro M."/>
            <person name="Ramirez L."/>
            <person name="Pisabarro A.G."/>
            <person name="Kuo A."/>
            <person name="Tritt A."/>
            <person name="Lipzen A."/>
            <person name="He G."/>
            <person name="Yan M."/>
            <person name="Ng V."/>
            <person name="Cullen D."/>
            <person name="Martin F."/>
            <person name="Rosso M.-N."/>
            <person name="Henrissat B."/>
            <person name="Hibbett D."/>
            <person name="Martinez A.T."/>
            <person name="Grigoriev I.V."/>
        </authorList>
    </citation>
    <scope>NUCLEOTIDE SEQUENCE</scope>
    <source>
        <strain evidence="1">CBS 506.95</strain>
    </source>
</reference>
<evidence type="ECO:0000313" key="1">
    <source>
        <dbReference type="EMBL" id="KAF9532528.1"/>
    </source>
</evidence>
<comment type="caution">
    <text evidence="1">The sequence shown here is derived from an EMBL/GenBank/DDBJ whole genome shotgun (WGS) entry which is preliminary data.</text>
</comment>
<protein>
    <submittedName>
        <fullName evidence="1">Uncharacterized protein</fullName>
    </submittedName>
</protein>